<reference evidence="1 2" key="1">
    <citation type="submission" date="2024-01" db="EMBL/GenBank/DDBJ databases">
        <title>Genome assemblies of Stephania.</title>
        <authorList>
            <person name="Yang L."/>
        </authorList>
    </citation>
    <scope>NUCLEOTIDE SEQUENCE [LARGE SCALE GENOMIC DNA]</scope>
    <source>
        <strain evidence="1">QJT</strain>
        <tissue evidence="1">Leaf</tissue>
    </source>
</reference>
<name>A0AAP0I7T5_9MAGN</name>
<organism evidence="1 2">
    <name type="scientific">Stephania japonica</name>
    <dbReference type="NCBI Taxonomy" id="461633"/>
    <lineage>
        <taxon>Eukaryota</taxon>
        <taxon>Viridiplantae</taxon>
        <taxon>Streptophyta</taxon>
        <taxon>Embryophyta</taxon>
        <taxon>Tracheophyta</taxon>
        <taxon>Spermatophyta</taxon>
        <taxon>Magnoliopsida</taxon>
        <taxon>Ranunculales</taxon>
        <taxon>Menispermaceae</taxon>
        <taxon>Menispermoideae</taxon>
        <taxon>Cissampelideae</taxon>
        <taxon>Stephania</taxon>
    </lineage>
</organism>
<evidence type="ECO:0000313" key="2">
    <source>
        <dbReference type="Proteomes" id="UP001417504"/>
    </source>
</evidence>
<sequence length="57" mass="6402">MLLKYNTITNKIHFNCKNSNPLITSEFNDSIGRFAQKHSRRLGSSISSFEASGGRLN</sequence>
<dbReference type="Proteomes" id="UP001417504">
    <property type="component" value="Unassembled WGS sequence"/>
</dbReference>
<dbReference type="EMBL" id="JBBNAE010000007">
    <property type="protein sequence ID" value="KAK9110279.1"/>
    <property type="molecule type" value="Genomic_DNA"/>
</dbReference>
<accession>A0AAP0I7T5</accession>
<dbReference type="AlphaFoldDB" id="A0AAP0I7T5"/>
<gene>
    <name evidence="1" type="ORF">Sjap_018339</name>
</gene>
<evidence type="ECO:0000313" key="1">
    <source>
        <dbReference type="EMBL" id="KAK9110279.1"/>
    </source>
</evidence>
<keyword evidence="2" id="KW-1185">Reference proteome</keyword>
<comment type="caution">
    <text evidence="1">The sequence shown here is derived from an EMBL/GenBank/DDBJ whole genome shotgun (WGS) entry which is preliminary data.</text>
</comment>
<proteinExistence type="predicted"/>
<protein>
    <submittedName>
        <fullName evidence="1">Uncharacterized protein</fullName>
    </submittedName>
</protein>